<dbReference type="GO" id="GO:0005743">
    <property type="term" value="C:mitochondrial inner membrane"/>
    <property type="evidence" value="ECO:0007669"/>
    <property type="project" value="TreeGrafter"/>
</dbReference>
<sequence length="201" mass="22456">MMNIDFTITTTAIMIIRPSLRFLRATPKFRSTPCRRTLIAAPKPGSGPLLERRSDRALPSISTGINVWVKTLPLFALIVVGSSLAIFNYQKTSSSVVNSTLYSLRTNAQAREILGDEIYFASRIPWISGELNQLHGKIDISFWVKGTKKKGLMRFKSERKTRMGLFETLEWSLQPEGGEKISLLPSEGEDPLKQELGEVAA</sequence>
<dbReference type="GO" id="GO:0033617">
    <property type="term" value="P:mitochondrial respiratory chain complex IV assembly"/>
    <property type="evidence" value="ECO:0007669"/>
    <property type="project" value="InterPro"/>
</dbReference>
<protein>
    <recommendedName>
        <fullName evidence="4">DUF1783-domain-containing protein</fullName>
    </recommendedName>
</protein>
<dbReference type="InterPro" id="IPR014807">
    <property type="entry name" value="Coa1"/>
</dbReference>
<dbReference type="OrthoDB" id="2100652at2759"/>
<dbReference type="PANTHER" id="PTHR28523:SF1">
    <property type="entry name" value="CYTOCHROME C OXIDASE ASSEMBLY FACTOR 1"/>
    <property type="match status" value="1"/>
</dbReference>
<keyword evidence="3" id="KW-1185">Reference proteome</keyword>
<dbReference type="InterPro" id="IPR042432">
    <property type="entry name" value="Coa1_fungi"/>
</dbReference>
<dbReference type="STRING" id="321146.A0A139HX39"/>
<evidence type="ECO:0000313" key="2">
    <source>
        <dbReference type="EMBL" id="KXT06949.1"/>
    </source>
</evidence>
<dbReference type="AlphaFoldDB" id="A0A139HX39"/>
<feature type="compositionally biased region" description="Basic and acidic residues" evidence="1">
    <location>
        <begin position="190"/>
        <end position="201"/>
    </location>
</feature>
<proteinExistence type="predicted"/>
<organism evidence="2 3">
    <name type="scientific">Pseudocercospora eumusae</name>
    <dbReference type="NCBI Taxonomy" id="321146"/>
    <lineage>
        <taxon>Eukaryota</taxon>
        <taxon>Fungi</taxon>
        <taxon>Dikarya</taxon>
        <taxon>Ascomycota</taxon>
        <taxon>Pezizomycotina</taxon>
        <taxon>Dothideomycetes</taxon>
        <taxon>Dothideomycetidae</taxon>
        <taxon>Mycosphaerellales</taxon>
        <taxon>Mycosphaerellaceae</taxon>
        <taxon>Pseudocercospora</taxon>
    </lineage>
</organism>
<comment type="caution">
    <text evidence="2">The sequence shown here is derived from an EMBL/GenBank/DDBJ whole genome shotgun (WGS) entry which is preliminary data.</text>
</comment>
<evidence type="ECO:0008006" key="4">
    <source>
        <dbReference type="Google" id="ProtNLM"/>
    </source>
</evidence>
<gene>
    <name evidence="2" type="ORF">AC578_7311</name>
</gene>
<dbReference type="EMBL" id="LFZN01000004">
    <property type="protein sequence ID" value="KXT06949.1"/>
    <property type="molecule type" value="Genomic_DNA"/>
</dbReference>
<dbReference type="Proteomes" id="UP000070133">
    <property type="component" value="Unassembled WGS sequence"/>
</dbReference>
<dbReference type="PANTHER" id="PTHR28523">
    <property type="entry name" value="CYTOCHROME C OXIDASE ASSEMBLY FACTOR 1"/>
    <property type="match status" value="1"/>
</dbReference>
<accession>A0A139HX39</accession>
<name>A0A139HX39_9PEZI</name>
<evidence type="ECO:0000256" key="1">
    <source>
        <dbReference type="SAM" id="MobiDB-lite"/>
    </source>
</evidence>
<reference evidence="2 3" key="1">
    <citation type="submission" date="2015-07" db="EMBL/GenBank/DDBJ databases">
        <title>Comparative genomics of the Sigatoka disease complex on banana suggests a link between parallel evolutionary changes in Pseudocercospora fijiensis and Pseudocercospora eumusae and increased virulence on the banana host.</title>
        <authorList>
            <person name="Chang T.-C."/>
            <person name="Salvucci A."/>
            <person name="Crous P.W."/>
            <person name="Stergiopoulos I."/>
        </authorList>
    </citation>
    <scope>NUCLEOTIDE SEQUENCE [LARGE SCALE GENOMIC DNA]</scope>
    <source>
        <strain evidence="2 3">CBS 114824</strain>
    </source>
</reference>
<feature type="region of interest" description="Disordered" evidence="1">
    <location>
        <begin position="179"/>
        <end position="201"/>
    </location>
</feature>
<evidence type="ECO:0000313" key="3">
    <source>
        <dbReference type="Proteomes" id="UP000070133"/>
    </source>
</evidence>
<dbReference type="Pfam" id="PF08695">
    <property type="entry name" value="Coa1"/>
    <property type="match status" value="1"/>
</dbReference>